<dbReference type="Proteomes" id="UP000059188">
    <property type="component" value="Unassembled WGS sequence"/>
</dbReference>
<dbReference type="OrthoDB" id="3251847at2759"/>
<gene>
    <name evidence="3" type="ORF">RSOLAG1IB_04480</name>
</gene>
<keyword evidence="2" id="KW-1133">Transmembrane helix</keyword>
<keyword evidence="4" id="KW-1185">Reference proteome</keyword>
<dbReference type="AlphaFoldDB" id="A0A0B7FVL3"/>
<keyword evidence="2" id="KW-0812">Transmembrane</keyword>
<evidence type="ECO:0000256" key="1">
    <source>
        <dbReference type="SAM" id="MobiDB-lite"/>
    </source>
</evidence>
<evidence type="ECO:0000256" key="2">
    <source>
        <dbReference type="SAM" id="Phobius"/>
    </source>
</evidence>
<accession>A0A0B7FVL3</accession>
<name>A0A0B7FVL3_THACB</name>
<keyword evidence="2" id="KW-0472">Membrane</keyword>
<proteinExistence type="predicted"/>
<protein>
    <submittedName>
        <fullName evidence="3">Uncharacterized protein</fullName>
    </submittedName>
</protein>
<feature type="transmembrane region" description="Helical" evidence="2">
    <location>
        <begin position="629"/>
        <end position="650"/>
    </location>
</feature>
<feature type="compositionally biased region" description="Polar residues" evidence="1">
    <location>
        <begin position="709"/>
        <end position="720"/>
    </location>
</feature>
<feature type="compositionally biased region" description="Low complexity" evidence="1">
    <location>
        <begin position="696"/>
        <end position="706"/>
    </location>
</feature>
<feature type="compositionally biased region" description="Polar residues" evidence="1">
    <location>
        <begin position="668"/>
        <end position="681"/>
    </location>
</feature>
<reference evidence="3 4" key="1">
    <citation type="submission" date="2014-11" db="EMBL/GenBank/DDBJ databases">
        <authorList>
            <person name="Wibberg Daniel"/>
        </authorList>
    </citation>
    <scope>NUCLEOTIDE SEQUENCE [LARGE SCALE GENOMIC DNA]</scope>
    <source>
        <strain evidence="3">Rhizoctonia solani AG1-IB 7/3/14</strain>
    </source>
</reference>
<feature type="region of interest" description="Disordered" evidence="1">
    <location>
        <begin position="656"/>
        <end position="720"/>
    </location>
</feature>
<dbReference type="EMBL" id="LN679105">
    <property type="protein sequence ID" value="CEL61730.1"/>
    <property type="molecule type" value="Genomic_DNA"/>
</dbReference>
<sequence>MDRFRARVIWGILTIATWTEVALGYSYKVNVTLYDTNSAHVTYSDVPIACRRWVSSWLFWKVCDSWVKPWASGVYHSQGEVATLHSSLNHQNSSVNIEFKGSDVWVYGPPPSQLAKLPPDYKICLYEKYTFSTKPDCYQSNITAAYYANKDEDRPVVVFARGGLQHHQHRIEISIADPVDDLQDYDGIKFSHVLYTTERPTPWPIEEDSWRYREVVMDDTHPLFSYSPPTTSDPLAATPAWLARVHTADDGTVMSWHELRSHNEGDQDEWRVGSKIKAGAVAIYGAPSAYVERNRYDLGFVCVRLDLGLCEVVDLKTIYANNQQKYYARPEPVLLWYSDALDPSRETLVSIHQVKGPTRTGTVFPFKSMNYFEQKEYTNSGLRVGKSENVTVTNDDRSISYNPPQSCDESARKCDPWGSPWIQRKVGPLGTKLSFRSTIWNHRDEMDPHVTMSFKGSALYLYGAPNAYAARPFAPQHVCINDVCRVIDVEQAYLHPPSDVESTGANVAHGHSTIQGDATSVSIPHPELEPVLIWSITGLDDENLHTFRLALASVPAPLNAEMTFVKISYTRVTYRYGEGRPDPPAPKPDRAYMGPLQPPYATNWTPFDHKPPPPFSINPPPDQGYISRLLLGIVALFVAYVCLSLALRFWGRRGDETQPLLPGPAPSYSPTEYSAQPSGPNNARKWLNGRPPNPLPNTLNATDTLPGYSPTTSARSNERR</sequence>
<organism evidence="3 4">
    <name type="scientific">Thanatephorus cucumeris (strain AG1-IB / isolate 7/3/14)</name>
    <name type="common">Lettuce bottom rot fungus</name>
    <name type="synonym">Rhizoctonia solani</name>
    <dbReference type="NCBI Taxonomy" id="1108050"/>
    <lineage>
        <taxon>Eukaryota</taxon>
        <taxon>Fungi</taxon>
        <taxon>Dikarya</taxon>
        <taxon>Basidiomycota</taxon>
        <taxon>Agaricomycotina</taxon>
        <taxon>Agaricomycetes</taxon>
        <taxon>Cantharellales</taxon>
        <taxon>Ceratobasidiaceae</taxon>
        <taxon>Rhizoctonia</taxon>
        <taxon>Rhizoctonia solani AG-1</taxon>
    </lineage>
</organism>
<evidence type="ECO:0000313" key="3">
    <source>
        <dbReference type="EMBL" id="CEL61730.1"/>
    </source>
</evidence>
<evidence type="ECO:0000313" key="4">
    <source>
        <dbReference type="Proteomes" id="UP000059188"/>
    </source>
</evidence>